<dbReference type="Proteomes" id="UP000306319">
    <property type="component" value="Unassembled WGS sequence"/>
</dbReference>
<reference evidence="1" key="1">
    <citation type="submission" date="2019-04" db="EMBL/GenBank/DDBJ databases">
        <title>Microbes associate with the intestines of laboratory mice.</title>
        <authorList>
            <person name="Navarre W."/>
            <person name="Wong E."/>
            <person name="Huang K."/>
            <person name="Tropini C."/>
            <person name="Ng K."/>
            <person name="Yu B."/>
        </authorList>
    </citation>
    <scope>NUCLEOTIDE SEQUENCE</scope>
    <source>
        <strain evidence="1">NM04_E33</strain>
    </source>
</reference>
<dbReference type="EMBL" id="SRYB01000026">
    <property type="protein sequence ID" value="TGY77378.1"/>
    <property type="molecule type" value="Genomic_DNA"/>
</dbReference>
<gene>
    <name evidence="1" type="ORF">E5331_15045</name>
</gene>
<protein>
    <submittedName>
        <fullName evidence="1">Uncharacterized protein</fullName>
    </submittedName>
</protein>
<accession>A0AC61RCG3</accession>
<evidence type="ECO:0000313" key="1">
    <source>
        <dbReference type="EMBL" id="TGY77378.1"/>
    </source>
</evidence>
<keyword evidence="2" id="KW-1185">Reference proteome</keyword>
<organism evidence="1 2">
    <name type="scientific">Lepagella muris</name>
    <dbReference type="NCBI Taxonomy" id="3032870"/>
    <lineage>
        <taxon>Bacteria</taxon>
        <taxon>Pseudomonadati</taxon>
        <taxon>Bacteroidota</taxon>
        <taxon>Bacteroidia</taxon>
        <taxon>Bacteroidales</taxon>
        <taxon>Muribaculaceae</taxon>
        <taxon>Lepagella</taxon>
    </lineage>
</organism>
<sequence>MNILDSIYRLSVIPPADSMLSYYCMRSKFPILVNTKKYDEAKDLLGHLSERDLRRLMTARNRARYARIKLYYGDLKGCYSELKLADSLMRYSDNRAPVYSGWAEYYTCTGNFEKAKIYTDSNISFQNKYVRTLLKESVVSAQRDYYSSKADRESSKSRRITVILWISLTMAIIVTVVGFIIHRLGIKAKDAEIDSKVQNILLLSNQISEKDASYYALSKALESKDDEISELKAAMERRQMQSPEVVGDIDRIKSDMQREMSELFRNSWNILNILCNQFFEKGESEVMRQTILKDIELEIEKMKDCKYMQKIEDAVDKYMNGIVGKMKSECTFLKPDDITLLTLVLAGFSPRAICLIRDLKLKNFYMKKKRLLDRIAASNLPDKGAILSYFA</sequence>
<comment type="caution">
    <text evidence="1">The sequence shown here is derived from an EMBL/GenBank/DDBJ whole genome shotgun (WGS) entry which is preliminary data.</text>
</comment>
<proteinExistence type="predicted"/>
<name>A0AC61RCG3_9BACT</name>
<evidence type="ECO:0000313" key="2">
    <source>
        <dbReference type="Proteomes" id="UP000306319"/>
    </source>
</evidence>